<sequence>MENTYQNEERYFKAKKQVEEIKSFYGNLIAYIVINIGLMILNLVTSPNHLWFFWPLIGWGLGVFFHGLKAFNFSPFLGRDWEQQKIKEFMDKENKRKDNWT</sequence>
<keyword evidence="4" id="KW-1185">Reference proteome</keyword>
<accession>A0AAW6TQH1</accession>
<proteinExistence type="predicted"/>
<reference evidence="3 4" key="1">
    <citation type="submission" date="2023-04" db="EMBL/GenBank/DDBJ databases">
        <title>Two novel species of Flavobacterium.</title>
        <authorList>
            <person name="Liu Q."/>
            <person name="Xin Y.-H."/>
        </authorList>
    </citation>
    <scope>NUCLEOTIDE SEQUENCE [LARGE SCALE GENOMIC DNA]</scope>
    <source>
        <strain evidence="3 4">LB2P87</strain>
    </source>
</reference>
<feature type="transmembrane region" description="Helical" evidence="1">
    <location>
        <begin position="24"/>
        <end position="45"/>
    </location>
</feature>
<dbReference type="AlphaFoldDB" id="A0AAW6TQH1"/>
<name>A0AAW6TQH1_9FLAO</name>
<keyword evidence="1" id="KW-1133">Transmembrane helix</keyword>
<comment type="caution">
    <text evidence="3">The sequence shown here is derived from an EMBL/GenBank/DDBJ whole genome shotgun (WGS) entry which is preliminary data.</text>
</comment>
<evidence type="ECO:0000259" key="2">
    <source>
        <dbReference type="Pfam" id="PF13239"/>
    </source>
</evidence>
<keyword evidence="1" id="KW-0472">Membrane</keyword>
<dbReference type="RefSeq" id="WP_282715795.1">
    <property type="nucleotide sequence ID" value="NZ_JASCRY010000002.1"/>
</dbReference>
<keyword evidence="1" id="KW-0812">Transmembrane</keyword>
<evidence type="ECO:0000313" key="4">
    <source>
        <dbReference type="Proteomes" id="UP001228643"/>
    </source>
</evidence>
<evidence type="ECO:0000256" key="1">
    <source>
        <dbReference type="SAM" id="Phobius"/>
    </source>
</evidence>
<dbReference type="EMBL" id="JASCRY010000002">
    <property type="protein sequence ID" value="MDI5949640.1"/>
    <property type="molecule type" value="Genomic_DNA"/>
</dbReference>
<dbReference type="Pfam" id="PF13239">
    <property type="entry name" value="2TM"/>
    <property type="match status" value="1"/>
</dbReference>
<organism evidence="3 4">
    <name type="scientific">Flavobacterium yafengii</name>
    <dbReference type="NCBI Taxonomy" id="3041253"/>
    <lineage>
        <taxon>Bacteria</taxon>
        <taxon>Pseudomonadati</taxon>
        <taxon>Bacteroidota</taxon>
        <taxon>Flavobacteriia</taxon>
        <taxon>Flavobacteriales</taxon>
        <taxon>Flavobacteriaceae</taxon>
        <taxon>Flavobacterium</taxon>
    </lineage>
</organism>
<protein>
    <submittedName>
        <fullName evidence="3">2TM domain-containing protein</fullName>
    </submittedName>
</protein>
<feature type="domain" description="2TM" evidence="2">
    <location>
        <begin position="13"/>
        <end position="91"/>
    </location>
</feature>
<dbReference type="InterPro" id="IPR025698">
    <property type="entry name" value="2TM_dom"/>
</dbReference>
<evidence type="ECO:0000313" key="3">
    <source>
        <dbReference type="EMBL" id="MDI5949640.1"/>
    </source>
</evidence>
<gene>
    <name evidence="3" type="ORF">QLS97_08270</name>
</gene>
<feature type="transmembrane region" description="Helical" evidence="1">
    <location>
        <begin position="51"/>
        <end position="71"/>
    </location>
</feature>
<dbReference type="Proteomes" id="UP001228643">
    <property type="component" value="Unassembled WGS sequence"/>
</dbReference>